<dbReference type="Pfam" id="PF17940">
    <property type="entry name" value="TetR_C_31"/>
    <property type="match status" value="1"/>
</dbReference>
<evidence type="ECO:0000313" key="4">
    <source>
        <dbReference type="EMBL" id="AQP51387.1"/>
    </source>
</evidence>
<dbReference type="PROSITE" id="PS50977">
    <property type="entry name" value="HTH_TETR_2"/>
    <property type="match status" value="1"/>
</dbReference>
<keyword evidence="5" id="KW-1185">Reference proteome</keyword>
<protein>
    <submittedName>
        <fullName evidence="4">TetR family transcriptional regulator</fullName>
    </submittedName>
</protein>
<dbReference type="Gene3D" id="1.10.357.10">
    <property type="entry name" value="Tetracycline Repressor, domain 2"/>
    <property type="match status" value="1"/>
</dbReference>
<dbReference type="AlphaFoldDB" id="A0A1Q2CZ34"/>
<evidence type="ECO:0000259" key="3">
    <source>
        <dbReference type="PROSITE" id="PS50977"/>
    </source>
</evidence>
<dbReference type="InterPro" id="IPR041583">
    <property type="entry name" value="TetR_C_31"/>
</dbReference>
<evidence type="ECO:0000256" key="2">
    <source>
        <dbReference type="PROSITE-ProRule" id="PRU00335"/>
    </source>
</evidence>
<dbReference type="RefSeq" id="WP_077350651.1">
    <property type="nucleotide sequence ID" value="NZ_CP019607.1"/>
</dbReference>
<dbReference type="Proteomes" id="UP000188235">
    <property type="component" value="Chromosome"/>
</dbReference>
<dbReference type="SUPFAM" id="SSF48498">
    <property type="entry name" value="Tetracyclin repressor-like, C-terminal domain"/>
    <property type="match status" value="1"/>
</dbReference>
<dbReference type="InterPro" id="IPR009057">
    <property type="entry name" value="Homeodomain-like_sf"/>
</dbReference>
<sequence length="192" mass="20577">MVANPRRREQVAEAAVELLGSGGGRELTHRAVDRVAGLPLGTCANYFPSRVALMEGIAERCFELLAPDEDRLRDLAAVTDPEQALEAYLGYVVERLLARPALPLALIELRLEAARTPSLAARLGPFLRAGLEADVDFHAQRGLPGGRETVLALHHLVNGLVLDRLTVPLEPDADPLVTAASIARSLVRGADA</sequence>
<organism evidence="4 5">
    <name type="scientific">Tessaracoccus flavescens</name>
    <dbReference type="NCBI Taxonomy" id="399497"/>
    <lineage>
        <taxon>Bacteria</taxon>
        <taxon>Bacillati</taxon>
        <taxon>Actinomycetota</taxon>
        <taxon>Actinomycetes</taxon>
        <taxon>Propionibacteriales</taxon>
        <taxon>Propionibacteriaceae</taxon>
        <taxon>Tessaracoccus</taxon>
    </lineage>
</organism>
<evidence type="ECO:0000313" key="5">
    <source>
        <dbReference type="Proteomes" id="UP000188235"/>
    </source>
</evidence>
<reference evidence="4 5" key="1">
    <citation type="journal article" date="2008" name="Int. J. Syst. Evol. Microbiol.">
        <title>Tessaracoccus flavescens sp. nov., isolated from marine sediment.</title>
        <authorList>
            <person name="Lee D.W."/>
            <person name="Lee S.D."/>
        </authorList>
    </citation>
    <scope>NUCLEOTIDE SEQUENCE [LARGE SCALE GENOMIC DNA]</scope>
    <source>
        <strain evidence="4 5">SST-39T</strain>
    </source>
</reference>
<dbReference type="GO" id="GO:0003677">
    <property type="term" value="F:DNA binding"/>
    <property type="evidence" value="ECO:0007669"/>
    <property type="project" value="UniProtKB-UniRule"/>
</dbReference>
<dbReference type="STRING" id="399497.BW733_11735"/>
<gene>
    <name evidence="4" type="ORF">BW733_11735</name>
</gene>
<accession>A0A1Q2CZ34</accession>
<dbReference type="SUPFAM" id="SSF46689">
    <property type="entry name" value="Homeodomain-like"/>
    <property type="match status" value="1"/>
</dbReference>
<evidence type="ECO:0000256" key="1">
    <source>
        <dbReference type="ARBA" id="ARBA00023125"/>
    </source>
</evidence>
<proteinExistence type="predicted"/>
<feature type="DNA-binding region" description="H-T-H motif" evidence="2">
    <location>
        <begin position="28"/>
        <end position="47"/>
    </location>
</feature>
<dbReference type="InterPro" id="IPR001647">
    <property type="entry name" value="HTH_TetR"/>
</dbReference>
<keyword evidence="1 2" id="KW-0238">DNA-binding</keyword>
<dbReference type="KEGG" id="tfa:BW733_11735"/>
<dbReference type="OrthoDB" id="7506349at2"/>
<dbReference type="EMBL" id="CP019607">
    <property type="protein sequence ID" value="AQP51387.1"/>
    <property type="molecule type" value="Genomic_DNA"/>
</dbReference>
<dbReference type="InterPro" id="IPR036271">
    <property type="entry name" value="Tet_transcr_reg_TetR-rel_C_sf"/>
</dbReference>
<name>A0A1Q2CZ34_9ACTN</name>
<feature type="domain" description="HTH tetR-type" evidence="3">
    <location>
        <begin position="5"/>
        <end position="65"/>
    </location>
</feature>